<evidence type="ECO:0000313" key="1">
    <source>
        <dbReference type="EMBL" id="WDE09741.1"/>
    </source>
</evidence>
<dbReference type="RefSeq" id="WP_274049711.1">
    <property type="nucleotide sequence ID" value="NZ_CP059693.1"/>
</dbReference>
<keyword evidence="2" id="KW-1185">Reference proteome</keyword>
<organism evidence="1 2">
    <name type="scientific">Thalassomonas haliotis</name>
    <dbReference type="NCBI Taxonomy" id="485448"/>
    <lineage>
        <taxon>Bacteria</taxon>
        <taxon>Pseudomonadati</taxon>
        <taxon>Pseudomonadota</taxon>
        <taxon>Gammaproteobacteria</taxon>
        <taxon>Alteromonadales</taxon>
        <taxon>Colwelliaceae</taxon>
        <taxon>Thalassomonas</taxon>
    </lineage>
</organism>
<protein>
    <recommendedName>
        <fullName evidence="3">Immunity protein 26 of polymorphic toxin system</fullName>
    </recommendedName>
</protein>
<dbReference type="EMBL" id="CP059693">
    <property type="protein sequence ID" value="WDE09741.1"/>
    <property type="molecule type" value="Genomic_DNA"/>
</dbReference>
<proteinExistence type="predicted"/>
<gene>
    <name evidence="1" type="ORF">H3N35_15595</name>
</gene>
<dbReference type="Proteomes" id="UP001215231">
    <property type="component" value="Chromosome"/>
</dbReference>
<evidence type="ECO:0008006" key="3">
    <source>
        <dbReference type="Google" id="ProtNLM"/>
    </source>
</evidence>
<sequence length="159" mass="18275">MFFLNTKNLPVGHNIIIEIMDAFYPGSIVYLIVNEHEAIFIRKSVYRNMGFGSEDEPGFSLKQFIVPLSSLPWLEDIIENKFWKKPSQGGAPVDVLHYSQVIDGEDIEIRFTPNCLKEFEPGITITNYSRPSGRSKYSTFTIPYYTLRDKNLLQAMKSV</sequence>
<name>A0ABY7V8U7_9GAMM</name>
<reference evidence="1 2" key="1">
    <citation type="journal article" date="2022" name="Mar. Drugs">
        <title>Bioassay-Guided Fractionation Leads to the Detection of Cholic Acid Generated by the Rare Thalassomonas sp.</title>
        <authorList>
            <person name="Pheiffer F."/>
            <person name="Schneider Y.K."/>
            <person name="Hansen E.H."/>
            <person name="Andersen J.H."/>
            <person name="Isaksson J."/>
            <person name="Busche T."/>
            <person name="R C."/>
            <person name="Kalinowski J."/>
            <person name="Zyl L.V."/>
            <person name="Trindade M."/>
        </authorList>
    </citation>
    <scope>NUCLEOTIDE SEQUENCE [LARGE SCALE GENOMIC DNA]</scope>
    <source>
        <strain evidence="1 2">A5K-61T</strain>
    </source>
</reference>
<accession>A0ABY7V8U7</accession>
<evidence type="ECO:0000313" key="2">
    <source>
        <dbReference type="Proteomes" id="UP001215231"/>
    </source>
</evidence>